<proteinExistence type="predicted"/>
<sequence>MEGKSKEDGEYEEKGGWKGGRRGNEEMEMKRKFPIKGTELEETNRMTEERREKDSRRTRLTFLGSFLGFFFFIFLSSCSGSEVMAGLSIPPFQGSAGESSGSSSLPRWALPFFFFCVAGPDSSPSLSDWNRLW</sequence>
<evidence type="ECO:0000256" key="2">
    <source>
        <dbReference type="SAM" id="Phobius"/>
    </source>
</evidence>
<feature type="compositionally biased region" description="Basic and acidic residues" evidence="1">
    <location>
        <begin position="38"/>
        <end position="56"/>
    </location>
</feature>
<gene>
    <name evidence="3" type="ORF">EYF80_030415</name>
</gene>
<evidence type="ECO:0000313" key="4">
    <source>
        <dbReference type="Proteomes" id="UP000314294"/>
    </source>
</evidence>
<keyword evidence="2" id="KW-0812">Transmembrane</keyword>
<keyword evidence="2" id="KW-0472">Membrane</keyword>
<reference evidence="3 4" key="1">
    <citation type="submission" date="2019-03" db="EMBL/GenBank/DDBJ databases">
        <title>First draft genome of Liparis tanakae, snailfish: a comprehensive survey of snailfish specific genes.</title>
        <authorList>
            <person name="Kim W."/>
            <person name="Song I."/>
            <person name="Jeong J.-H."/>
            <person name="Kim D."/>
            <person name="Kim S."/>
            <person name="Ryu S."/>
            <person name="Song J.Y."/>
            <person name="Lee S.K."/>
        </authorList>
    </citation>
    <scope>NUCLEOTIDE SEQUENCE [LARGE SCALE GENOMIC DNA]</scope>
    <source>
        <tissue evidence="3">Muscle</tissue>
    </source>
</reference>
<feature type="transmembrane region" description="Helical" evidence="2">
    <location>
        <begin position="60"/>
        <end position="77"/>
    </location>
</feature>
<dbReference type="Proteomes" id="UP000314294">
    <property type="component" value="Unassembled WGS sequence"/>
</dbReference>
<accession>A0A4Z2H1S4</accession>
<name>A0A4Z2H1S4_9TELE</name>
<evidence type="ECO:0000313" key="3">
    <source>
        <dbReference type="EMBL" id="TNN59400.1"/>
    </source>
</evidence>
<protein>
    <submittedName>
        <fullName evidence="3">Uncharacterized protein</fullName>
    </submittedName>
</protein>
<comment type="caution">
    <text evidence="3">The sequence shown here is derived from an EMBL/GenBank/DDBJ whole genome shotgun (WGS) entry which is preliminary data.</text>
</comment>
<dbReference type="EMBL" id="SRLO01000357">
    <property type="protein sequence ID" value="TNN59400.1"/>
    <property type="molecule type" value="Genomic_DNA"/>
</dbReference>
<organism evidence="3 4">
    <name type="scientific">Liparis tanakae</name>
    <name type="common">Tanaka's snailfish</name>
    <dbReference type="NCBI Taxonomy" id="230148"/>
    <lineage>
        <taxon>Eukaryota</taxon>
        <taxon>Metazoa</taxon>
        <taxon>Chordata</taxon>
        <taxon>Craniata</taxon>
        <taxon>Vertebrata</taxon>
        <taxon>Euteleostomi</taxon>
        <taxon>Actinopterygii</taxon>
        <taxon>Neopterygii</taxon>
        <taxon>Teleostei</taxon>
        <taxon>Neoteleostei</taxon>
        <taxon>Acanthomorphata</taxon>
        <taxon>Eupercaria</taxon>
        <taxon>Perciformes</taxon>
        <taxon>Cottioidei</taxon>
        <taxon>Cottales</taxon>
        <taxon>Liparidae</taxon>
        <taxon>Liparis</taxon>
    </lineage>
</organism>
<evidence type="ECO:0000256" key="1">
    <source>
        <dbReference type="SAM" id="MobiDB-lite"/>
    </source>
</evidence>
<feature type="region of interest" description="Disordered" evidence="1">
    <location>
        <begin position="1"/>
        <end position="56"/>
    </location>
</feature>
<keyword evidence="2" id="KW-1133">Transmembrane helix</keyword>
<dbReference type="AlphaFoldDB" id="A0A4Z2H1S4"/>
<keyword evidence="4" id="KW-1185">Reference proteome</keyword>
<feature type="compositionally biased region" description="Basic and acidic residues" evidence="1">
    <location>
        <begin position="1"/>
        <end position="31"/>
    </location>
</feature>